<gene>
    <name evidence="2" type="ORF">NK6_1916</name>
</gene>
<keyword evidence="1" id="KW-0812">Transmembrane</keyword>
<evidence type="ECO:0000256" key="1">
    <source>
        <dbReference type="SAM" id="Phobius"/>
    </source>
</evidence>
<sequence>MAARPGRIANDWLAYIRPHLRPFEALEHGERGDYIAKLSKKVRLSDNTLRRFIAAAQFLEAEGITELAPDVRMPVAAVERVARIAARQPERRRKLLEDVSEGKLTIMELRELLKKCRKSAKRPGGAHSTSSLDRVARELEIRNICKRGEVVLARADEDEFGWLLTTPMKRSFIVRLPEARRALILDAMMSQGSGTSFAMQRRGFLRNVLVGASLYDFVFVFAAAWHYEVEKLVQQLRPVLRKSVILVDDNCSRRPPP</sequence>
<proteinExistence type="predicted"/>
<dbReference type="Proteomes" id="UP000063308">
    <property type="component" value="Chromosome"/>
</dbReference>
<protein>
    <submittedName>
        <fullName evidence="2">Uncharacterized protein</fullName>
    </submittedName>
</protein>
<organism evidence="2 3">
    <name type="scientific">Bradyrhizobium diazoefficiens</name>
    <dbReference type="NCBI Taxonomy" id="1355477"/>
    <lineage>
        <taxon>Bacteria</taxon>
        <taxon>Pseudomonadati</taxon>
        <taxon>Pseudomonadota</taxon>
        <taxon>Alphaproteobacteria</taxon>
        <taxon>Hyphomicrobiales</taxon>
        <taxon>Nitrobacteraceae</taxon>
        <taxon>Bradyrhizobium</taxon>
    </lineage>
</organism>
<dbReference type="AlphaFoldDB" id="A0A0E4FTI5"/>
<evidence type="ECO:0000313" key="2">
    <source>
        <dbReference type="EMBL" id="BAR55099.1"/>
    </source>
</evidence>
<accession>A0A0E4FTI5</accession>
<feature type="transmembrane region" description="Helical" evidence="1">
    <location>
        <begin position="208"/>
        <end position="227"/>
    </location>
</feature>
<dbReference type="EMBL" id="AP014685">
    <property type="protein sequence ID" value="BAR55099.1"/>
    <property type="molecule type" value="Genomic_DNA"/>
</dbReference>
<evidence type="ECO:0000313" key="3">
    <source>
        <dbReference type="Proteomes" id="UP000063308"/>
    </source>
</evidence>
<keyword evidence="1" id="KW-1133">Transmembrane helix</keyword>
<name>A0A0E4FTI5_9BRAD</name>
<dbReference type="RefSeq" id="WP_171901129.1">
    <property type="nucleotide sequence ID" value="NZ_CP126001.1"/>
</dbReference>
<reference evidence="2 3" key="1">
    <citation type="submission" date="2014-11" db="EMBL/GenBank/DDBJ databases">
        <title>Symbiosis island explosion on the genome of extra-slow-growing strains of soybean bradyrhizobia with massive insertion sequences.</title>
        <authorList>
            <person name="Iida T."/>
            <person name="Minamisawa K."/>
        </authorList>
    </citation>
    <scope>NUCLEOTIDE SEQUENCE [LARGE SCALE GENOMIC DNA]</scope>
    <source>
        <strain evidence="2 3">NK6</strain>
    </source>
</reference>
<keyword evidence="1" id="KW-0472">Membrane</keyword>